<proteinExistence type="predicted"/>
<reference evidence="3" key="1">
    <citation type="submission" date="2022-06" db="EMBL/GenBank/DDBJ databases">
        <title>Complete genome sequence of Streptomyces nigrescens HEK616.</title>
        <authorList>
            <person name="Asamizu S."/>
            <person name="Onaka H."/>
        </authorList>
    </citation>
    <scope>NUCLEOTIDE SEQUENCE</scope>
    <source>
        <strain evidence="3">HEK616</strain>
    </source>
</reference>
<evidence type="ECO:0000313" key="3">
    <source>
        <dbReference type="EMBL" id="BDM68630.1"/>
    </source>
</evidence>
<dbReference type="Proteomes" id="UP001059597">
    <property type="component" value="Chromosome"/>
</dbReference>
<feature type="domain" description="ATP-grasp" evidence="2">
    <location>
        <begin position="175"/>
        <end position="384"/>
    </location>
</feature>
<dbReference type="EMBL" id="AP026073">
    <property type="protein sequence ID" value="BDM68630.1"/>
    <property type="molecule type" value="Genomic_DNA"/>
</dbReference>
<name>A0ABN6QUR2_STRNI</name>
<dbReference type="PROSITE" id="PS50975">
    <property type="entry name" value="ATP_GRASP"/>
    <property type="match status" value="1"/>
</dbReference>
<dbReference type="Pfam" id="PF18604">
    <property type="entry name" value="PreAtp-grasp"/>
    <property type="match status" value="1"/>
</dbReference>
<accession>A0ABN6QUR2</accession>
<dbReference type="InterPro" id="IPR011761">
    <property type="entry name" value="ATP-grasp"/>
</dbReference>
<keyword evidence="1" id="KW-0547">Nucleotide-binding</keyword>
<evidence type="ECO:0000256" key="1">
    <source>
        <dbReference type="PROSITE-ProRule" id="PRU00409"/>
    </source>
</evidence>
<keyword evidence="1" id="KW-0067">ATP-binding</keyword>
<sequence>MYGEDGEAVEENFSRRLKTAVAGDPGASLVFLGNFEVEEEWARGETGLPRLSSAGNSAVVNRMEEFALLLGGADDHVVLKTRPDEDYLDHLRRLGLALPTVHVVAGQRPDHMVTRDALADDALIAALGELADRGALLAPHGVSALEEELAARSRLPLAAPPAPLCKAVNSKVYSRRAADAAGLRQPRGWACETLDALDAAMAHAAELCEQGVTLMVKEAFGVSGKGIAVVDSRRRLDRLHTMITRAARAAGSDRAAFVIEERVAKDRDLNYQITVGRDGAVRLDFVKEALTEGGVHKGHRFPPDLTTRQLDDIRHAARLLGKQLASDGFFGVAGIDAIVDTDGGVFPVIEINARNNMSTYQVRLQERVLAPGQSALARHYPLRLRRELPFAAVRRLLDGLLLRSPGEEGLVVNNFATVNAGAGSGPYQGRLYGLLVGAPERLPALDEAVSEQLATLTEEPADAR</sequence>
<protein>
    <submittedName>
        <fullName evidence="3">Phosphoribosylglycinamide formyltransferase 2</fullName>
    </submittedName>
</protein>
<dbReference type="InterPro" id="IPR040754">
    <property type="entry name" value="PreAtp-grasp"/>
</dbReference>
<dbReference type="Gene3D" id="3.30.470.20">
    <property type="entry name" value="ATP-grasp fold, B domain"/>
    <property type="match status" value="1"/>
</dbReference>
<evidence type="ECO:0000259" key="2">
    <source>
        <dbReference type="PROSITE" id="PS50975"/>
    </source>
</evidence>
<gene>
    <name evidence="3" type="ORF">HEK616_21170</name>
</gene>
<dbReference type="SUPFAM" id="SSF56059">
    <property type="entry name" value="Glutathione synthetase ATP-binding domain-like"/>
    <property type="match status" value="1"/>
</dbReference>
<evidence type="ECO:0000313" key="4">
    <source>
        <dbReference type="Proteomes" id="UP001059597"/>
    </source>
</evidence>
<dbReference type="InterPro" id="IPR005479">
    <property type="entry name" value="CPAse_ATP-bd"/>
</dbReference>
<organism evidence="3 4">
    <name type="scientific">Streptomyces nigrescens</name>
    <dbReference type="NCBI Taxonomy" id="1920"/>
    <lineage>
        <taxon>Bacteria</taxon>
        <taxon>Bacillati</taxon>
        <taxon>Actinomycetota</taxon>
        <taxon>Actinomycetes</taxon>
        <taxon>Kitasatosporales</taxon>
        <taxon>Streptomycetaceae</taxon>
        <taxon>Streptomyces</taxon>
    </lineage>
</organism>
<dbReference type="Pfam" id="PF02786">
    <property type="entry name" value="CPSase_L_D2"/>
    <property type="match status" value="1"/>
</dbReference>
<keyword evidence="4" id="KW-1185">Reference proteome</keyword>